<evidence type="ECO:0000256" key="3">
    <source>
        <dbReference type="ARBA" id="ARBA00022989"/>
    </source>
</evidence>
<protein>
    <submittedName>
        <fullName evidence="6">MAPEG family protein</fullName>
    </submittedName>
</protein>
<dbReference type="InterPro" id="IPR001129">
    <property type="entry name" value="Membr-assoc_MAPEG"/>
</dbReference>
<accession>A0A562NHS3</accession>
<comment type="subcellular location">
    <subcellularLocation>
        <location evidence="1">Membrane</location>
    </subcellularLocation>
</comment>
<name>A0A562NHS3_9HYPH</name>
<proteinExistence type="predicted"/>
<dbReference type="RefSeq" id="WP_208760196.1">
    <property type="nucleotide sequence ID" value="NZ_BSPF01000055.1"/>
</dbReference>
<dbReference type="SUPFAM" id="SSF161084">
    <property type="entry name" value="MAPEG domain-like"/>
    <property type="match status" value="1"/>
</dbReference>
<keyword evidence="7" id="KW-1185">Reference proteome</keyword>
<feature type="transmembrane region" description="Helical" evidence="5">
    <location>
        <begin position="12"/>
        <end position="31"/>
    </location>
</feature>
<evidence type="ECO:0000256" key="1">
    <source>
        <dbReference type="ARBA" id="ARBA00004370"/>
    </source>
</evidence>
<dbReference type="Gene3D" id="1.20.120.550">
    <property type="entry name" value="Membrane associated eicosanoid/glutathione metabolism-like domain"/>
    <property type="match status" value="1"/>
</dbReference>
<evidence type="ECO:0000256" key="5">
    <source>
        <dbReference type="SAM" id="Phobius"/>
    </source>
</evidence>
<dbReference type="Pfam" id="PF01124">
    <property type="entry name" value="MAPEG"/>
    <property type="match status" value="1"/>
</dbReference>
<gene>
    <name evidence="6" type="ORF">IQ26_04415</name>
</gene>
<evidence type="ECO:0000313" key="6">
    <source>
        <dbReference type="EMBL" id="TWI31610.1"/>
    </source>
</evidence>
<organism evidence="6 7">
    <name type="scientific">Mesorhizobium tianshanense</name>
    <dbReference type="NCBI Taxonomy" id="39844"/>
    <lineage>
        <taxon>Bacteria</taxon>
        <taxon>Pseudomonadati</taxon>
        <taxon>Pseudomonadota</taxon>
        <taxon>Alphaproteobacteria</taxon>
        <taxon>Hyphomicrobiales</taxon>
        <taxon>Phyllobacteriaceae</taxon>
        <taxon>Mesorhizobium</taxon>
    </lineage>
</organism>
<keyword evidence="3 5" id="KW-1133">Transmembrane helix</keyword>
<sequence length="84" mass="9195">MQRIARAHANCIEGLPIFGGLLAIAIMTSRTGITDPLASWFLGARIVQSIIHLVSTNPPAVSLRFTAFIIQVAIGVYWSWKLMT</sequence>
<keyword evidence="2 5" id="KW-0812">Transmembrane</keyword>
<evidence type="ECO:0000256" key="2">
    <source>
        <dbReference type="ARBA" id="ARBA00022692"/>
    </source>
</evidence>
<dbReference type="Proteomes" id="UP000317122">
    <property type="component" value="Unassembled WGS sequence"/>
</dbReference>
<dbReference type="GO" id="GO:0016020">
    <property type="term" value="C:membrane"/>
    <property type="evidence" value="ECO:0007669"/>
    <property type="project" value="UniProtKB-SubCell"/>
</dbReference>
<dbReference type="EMBL" id="VLKT01000029">
    <property type="protein sequence ID" value="TWI31610.1"/>
    <property type="molecule type" value="Genomic_DNA"/>
</dbReference>
<dbReference type="InterPro" id="IPR023352">
    <property type="entry name" value="MAPEG-like_dom_sf"/>
</dbReference>
<evidence type="ECO:0000256" key="4">
    <source>
        <dbReference type="ARBA" id="ARBA00023136"/>
    </source>
</evidence>
<evidence type="ECO:0000313" key="7">
    <source>
        <dbReference type="Proteomes" id="UP000317122"/>
    </source>
</evidence>
<keyword evidence="4 5" id="KW-0472">Membrane</keyword>
<comment type="caution">
    <text evidence="6">The sequence shown here is derived from an EMBL/GenBank/DDBJ whole genome shotgun (WGS) entry which is preliminary data.</text>
</comment>
<dbReference type="AlphaFoldDB" id="A0A562NHS3"/>
<reference evidence="6 7" key="1">
    <citation type="journal article" date="2015" name="Stand. Genomic Sci.">
        <title>Genomic Encyclopedia of Bacterial and Archaeal Type Strains, Phase III: the genomes of soil and plant-associated and newly described type strains.</title>
        <authorList>
            <person name="Whitman W.B."/>
            <person name="Woyke T."/>
            <person name="Klenk H.P."/>
            <person name="Zhou Y."/>
            <person name="Lilburn T.G."/>
            <person name="Beck B.J."/>
            <person name="De Vos P."/>
            <person name="Vandamme P."/>
            <person name="Eisen J.A."/>
            <person name="Garrity G."/>
            <person name="Hugenholtz P."/>
            <person name="Kyrpides N.C."/>
        </authorList>
    </citation>
    <scope>NUCLEOTIDE SEQUENCE [LARGE SCALE GENOMIC DNA]</scope>
    <source>
        <strain evidence="6 7">CGMCC 1.2546</strain>
    </source>
</reference>
<feature type="transmembrane region" description="Helical" evidence="5">
    <location>
        <begin position="61"/>
        <end position="80"/>
    </location>
</feature>